<organism evidence="1 2">
    <name type="scientific">Lepraria finkii</name>
    <dbReference type="NCBI Taxonomy" id="1340010"/>
    <lineage>
        <taxon>Eukaryota</taxon>
        <taxon>Fungi</taxon>
        <taxon>Dikarya</taxon>
        <taxon>Ascomycota</taxon>
        <taxon>Pezizomycotina</taxon>
        <taxon>Lecanoromycetes</taxon>
        <taxon>OSLEUM clade</taxon>
        <taxon>Lecanoromycetidae</taxon>
        <taxon>Lecanorales</taxon>
        <taxon>Lecanorineae</taxon>
        <taxon>Stereocaulaceae</taxon>
        <taxon>Lepraria</taxon>
    </lineage>
</organism>
<keyword evidence="2" id="KW-1185">Reference proteome</keyword>
<proteinExistence type="predicted"/>
<accession>A0ABR4AQI8</accession>
<evidence type="ECO:0000313" key="1">
    <source>
        <dbReference type="EMBL" id="KAL2047983.1"/>
    </source>
</evidence>
<dbReference type="EMBL" id="JBHFEH010000086">
    <property type="protein sequence ID" value="KAL2047983.1"/>
    <property type="molecule type" value="Genomic_DNA"/>
</dbReference>
<protein>
    <submittedName>
        <fullName evidence="1">Uncharacterized protein</fullName>
    </submittedName>
</protein>
<gene>
    <name evidence="1" type="ORF">ABVK25_011154</name>
</gene>
<dbReference type="Proteomes" id="UP001590951">
    <property type="component" value="Unassembled WGS sequence"/>
</dbReference>
<reference evidence="1 2" key="1">
    <citation type="submission" date="2024-09" db="EMBL/GenBank/DDBJ databases">
        <title>Rethinking Asexuality: The Enigmatic Case of Functional Sexual Genes in Lepraria (Stereocaulaceae).</title>
        <authorList>
            <person name="Doellman M."/>
            <person name="Sun Y."/>
            <person name="Barcenas-Pena A."/>
            <person name="Lumbsch H.T."/>
            <person name="Grewe F."/>
        </authorList>
    </citation>
    <scope>NUCLEOTIDE SEQUENCE [LARGE SCALE GENOMIC DNA]</scope>
    <source>
        <strain evidence="1 2">Grewe 0041</strain>
    </source>
</reference>
<comment type="caution">
    <text evidence="1">The sequence shown here is derived from an EMBL/GenBank/DDBJ whole genome shotgun (WGS) entry which is preliminary data.</text>
</comment>
<name>A0ABR4AQI8_9LECA</name>
<evidence type="ECO:0000313" key="2">
    <source>
        <dbReference type="Proteomes" id="UP001590951"/>
    </source>
</evidence>
<sequence length="51" mass="5749">MIMVIEGLPDTMLAAQLVEVHTHPGRQWPSTPELVYWPVQQTLQNPPSVDP</sequence>